<dbReference type="SUPFAM" id="SSF52172">
    <property type="entry name" value="CheY-like"/>
    <property type="match status" value="1"/>
</dbReference>
<dbReference type="PANTHER" id="PTHR44520">
    <property type="entry name" value="RESPONSE REGULATOR RCP1-RELATED"/>
    <property type="match status" value="1"/>
</dbReference>
<gene>
    <name evidence="3" type="ORF">KI809_13325</name>
</gene>
<comment type="caution">
    <text evidence="3">The sequence shown here is derived from an EMBL/GenBank/DDBJ whole genome shotgun (WGS) entry which is preliminary data.</text>
</comment>
<dbReference type="InterPro" id="IPR011006">
    <property type="entry name" value="CheY-like_superfamily"/>
</dbReference>
<evidence type="ECO:0000313" key="3">
    <source>
        <dbReference type="EMBL" id="MBT0665282.1"/>
    </source>
</evidence>
<dbReference type="AlphaFoldDB" id="A0AAW4L546"/>
<dbReference type="InterPro" id="IPR052893">
    <property type="entry name" value="TCS_response_regulator"/>
</dbReference>
<evidence type="ECO:0000256" key="1">
    <source>
        <dbReference type="PROSITE-ProRule" id="PRU00169"/>
    </source>
</evidence>
<evidence type="ECO:0000313" key="4">
    <source>
        <dbReference type="Proteomes" id="UP000811899"/>
    </source>
</evidence>
<accession>A0AAW4L546</accession>
<dbReference type="EMBL" id="JAHCVJ010000005">
    <property type="protein sequence ID" value="MBT0665282.1"/>
    <property type="molecule type" value="Genomic_DNA"/>
</dbReference>
<dbReference type="Gene3D" id="3.40.50.2300">
    <property type="match status" value="1"/>
</dbReference>
<dbReference type="Pfam" id="PF00072">
    <property type="entry name" value="Response_reg"/>
    <property type="match status" value="1"/>
</dbReference>
<dbReference type="PROSITE" id="PS50110">
    <property type="entry name" value="RESPONSE_REGULATORY"/>
    <property type="match status" value="1"/>
</dbReference>
<feature type="modified residue" description="4-aspartylphosphate" evidence="1">
    <location>
        <position position="64"/>
    </location>
</feature>
<dbReference type="Proteomes" id="UP000811899">
    <property type="component" value="Unassembled WGS sequence"/>
</dbReference>
<dbReference type="SMART" id="SM00448">
    <property type="entry name" value="REC"/>
    <property type="match status" value="1"/>
</dbReference>
<dbReference type="PANTHER" id="PTHR44520:SF1">
    <property type="entry name" value="TWO-COMPONENT SYSTEM REGULATORY PROTEIN"/>
    <property type="match status" value="1"/>
</dbReference>
<keyword evidence="1" id="KW-0597">Phosphoprotein</keyword>
<dbReference type="GO" id="GO:0000160">
    <property type="term" value="P:phosphorelay signal transduction system"/>
    <property type="evidence" value="ECO:0007669"/>
    <property type="project" value="InterPro"/>
</dbReference>
<feature type="domain" description="Response regulatory" evidence="2">
    <location>
        <begin position="7"/>
        <end position="131"/>
    </location>
</feature>
<organism evidence="3 4">
    <name type="scientific">Geoanaerobacter pelophilus</name>
    <dbReference type="NCBI Taxonomy" id="60036"/>
    <lineage>
        <taxon>Bacteria</taxon>
        <taxon>Pseudomonadati</taxon>
        <taxon>Thermodesulfobacteriota</taxon>
        <taxon>Desulfuromonadia</taxon>
        <taxon>Geobacterales</taxon>
        <taxon>Geobacteraceae</taxon>
        <taxon>Geoanaerobacter</taxon>
    </lineage>
</organism>
<protein>
    <submittedName>
        <fullName evidence="3">Response regulator</fullName>
    </submittedName>
</protein>
<sequence length="147" mass="16938">MKSKGRTILLVEDNLDDAFLTQRALKKANIINAIYWVKDGVEALDYLVRCLERSEKLPSLVLLDIHMPRLTGIEVLRKIRSDERTNLLPVVIFSSSSQESDLIACYSLGVNSYIQKPIDFDQFEQVVSSIGYYWMLFNHGPTHKFDR</sequence>
<reference evidence="3 4" key="1">
    <citation type="submission" date="2021-05" db="EMBL/GenBank/DDBJ databases">
        <title>The draft genome of Geobacter pelophilus DSM 12255.</title>
        <authorList>
            <person name="Xu Z."/>
            <person name="Masuda Y."/>
            <person name="Itoh H."/>
            <person name="Senoo K."/>
        </authorList>
    </citation>
    <scope>NUCLEOTIDE SEQUENCE [LARGE SCALE GENOMIC DNA]</scope>
    <source>
        <strain evidence="3 4">DSM 12255</strain>
    </source>
</reference>
<proteinExistence type="predicted"/>
<dbReference type="CDD" id="cd17557">
    <property type="entry name" value="REC_Rcp-like"/>
    <property type="match status" value="1"/>
</dbReference>
<keyword evidence="4" id="KW-1185">Reference proteome</keyword>
<dbReference type="InterPro" id="IPR001789">
    <property type="entry name" value="Sig_transdc_resp-reg_receiver"/>
</dbReference>
<evidence type="ECO:0000259" key="2">
    <source>
        <dbReference type="PROSITE" id="PS50110"/>
    </source>
</evidence>
<name>A0AAW4L546_9BACT</name>